<evidence type="ECO:0000256" key="4">
    <source>
        <dbReference type="ARBA" id="ARBA00023136"/>
    </source>
</evidence>
<comment type="subcellular location">
    <subcellularLocation>
        <location evidence="5">Cell membrane</location>
        <topology evidence="5">Multi-pass membrane protein</topology>
    </subcellularLocation>
    <subcellularLocation>
        <location evidence="1">Membrane</location>
        <topology evidence="1">Multi-pass membrane protein</topology>
    </subcellularLocation>
</comment>
<reference evidence="6" key="1">
    <citation type="submission" date="2013-12" db="EMBL/GenBank/DDBJ databases">
        <authorList>
            <person name="Linke B."/>
        </authorList>
    </citation>
    <scope>NUCLEOTIDE SEQUENCE [LARGE SCALE GENOMIC DNA]</scope>
    <source>
        <strain evidence="6">CRIB-18</strain>
    </source>
</reference>
<evidence type="ECO:0000313" key="7">
    <source>
        <dbReference type="Proteomes" id="UP000031552"/>
    </source>
</evidence>
<feature type="transmembrane region" description="Helical" evidence="5">
    <location>
        <begin position="222"/>
        <end position="244"/>
    </location>
</feature>
<dbReference type="RefSeq" id="WP_041018010.1">
    <property type="nucleotide sequence ID" value="NZ_CCEJ010000008.1"/>
</dbReference>
<dbReference type="HAMAP" id="MF_00902">
    <property type="entry name" value="TatC"/>
    <property type="match status" value="1"/>
</dbReference>
<gene>
    <name evidence="5 6" type="primary">tatC</name>
    <name evidence="6" type="ORF">CSEC_1652</name>
</gene>
<keyword evidence="5" id="KW-0813">Transport</keyword>
<evidence type="ECO:0000256" key="5">
    <source>
        <dbReference type="HAMAP-Rule" id="MF_00902"/>
    </source>
</evidence>
<dbReference type="AlphaFoldDB" id="A0A090D2A0"/>
<keyword evidence="3 5" id="KW-1133">Transmembrane helix</keyword>
<name>A0A090D2A0_9BACT</name>
<evidence type="ECO:0000256" key="2">
    <source>
        <dbReference type="ARBA" id="ARBA00022692"/>
    </source>
</evidence>
<protein>
    <recommendedName>
        <fullName evidence="5">Sec-independent protein translocase protein TatC</fullName>
    </recommendedName>
</protein>
<keyword evidence="5" id="KW-0653">Protein transport</keyword>
<comment type="subunit">
    <text evidence="5">Forms a complex with TatA.</text>
</comment>
<reference evidence="6" key="2">
    <citation type="submission" date="2014-09" db="EMBL/GenBank/DDBJ databases">
        <title>Criblamydia sequanensis harbors a mega-plasmid encoding arsenite resistance.</title>
        <authorList>
            <person name="Bertelli C."/>
            <person name="Goesmann A."/>
            <person name="Greub G."/>
        </authorList>
    </citation>
    <scope>NUCLEOTIDE SEQUENCE [LARGE SCALE GENOMIC DNA]</scope>
    <source>
        <strain evidence="6">CRIB-18</strain>
    </source>
</reference>
<feature type="transmembrane region" description="Helical" evidence="5">
    <location>
        <begin position="139"/>
        <end position="160"/>
    </location>
</feature>
<evidence type="ECO:0000256" key="3">
    <source>
        <dbReference type="ARBA" id="ARBA00022989"/>
    </source>
</evidence>
<dbReference type="GO" id="GO:0009977">
    <property type="term" value="F:proton motive force dependent protein transmembrane transporter activity"/>
    <property type="evidence" value="ECO:0007669"/>
    <property type="project" value="TreeGrafter"/>
</dbReference>
<dbReference type="InterPro" id="IPR002033">
    <property type="entry name" value="TatC"/>
</dbReference>
<sequence length="306" mass="35208">MTPEKTLTLSDFEGQANLPFWDHVEELRKTILRSLLIAAFFSCLAFSFSTYWIDLFKWPAEFPSSFEKGFTERIVNRESVSQEFNLPESFHVLDLKNGKLESSKVVLEPEGSVTYHYFLKKPVFILTHPLDGFLITIKFSILIGLGLSSPFWVWQILTFIAPAFKRNTQKHLVSFFFCSFFCFSLGVFLGFKIILPMGVAYFLSVNESMALSYWSLLSYMDFSIMLLLAAGISFEALAVMLLLVKKGVITHAFFNRWRKLSFLACFILGALLTPPDVLSQVILALILYSFYELAFLYAFLKQRFNF</sequence>
<proteinExistence type="inferred from homology"/>
<organism evidence="6 7">
    <name type="scientific">Candidatus Criblamydia sequanensis CRIB-18</name>
    <dbReference type="NCBI Taxonomy" id="1437425"/>
    <lineage>
        <taxon>Bacteria</taxon>
        <taxon>Pseudomonadati</taxon>
        <taxon>Chlamydiota</taxon>
        <taxon>Chlamydiia</taxon>
        <taxon>Parachlamydiales</taxon>
        <taxon>Candidatus Criblamydiaceae</taxon>
        <taxon>Candidatus Criblamydia</taxon>
    </lineage>
</organism>
<keyword evidence="5" id="KW-1003">Cell membrane</keyword>
<evidence type="ECO:0000256" key="1">
    <source>
        <dbReference type="ARBA" id="ARBA00004141"/>
    </source>
</evidence>
<comment type="function">
    <text evidence="5">Part of the twin-arginine translocation (Tat) system that transports large folded proteins containing a characteristic twin-arginine motif in their signal peptide across membranes.</text>
</comment>
<dbReference type="STRING" id="1437425.CSEC_1652"/>
<comment type="caution">
    <text evidence="6">The sequence shown here is derived from an EMBL/GenBank/DDBJ whole genome shotgun (WGS) entry which is preliminary data.</text>
</comment>
<dbReference type="PANTHER" id="PTHR30371:SF0">
    <property type="entry name" value="SEC-INDEPENDENT PROTEIN TRANSLOCASE PROTEIN TATC, CHLOROPLASTIC-RELATED"/>
    <property type="match status" value="1"/>
</dbReference>
<feature type="transmembrane region" description="Helical" evidence="5">
    <location>
        <begin position="35"/>
        <end position="53"/>
    </location>
</feature>
<comment type="similarity">
    <text evidence="5">Belongs to the TatC family.</text>
</comment>
<dbReference type="PANTHER" id="PTHR30371">
    <property type="entry name" value="SEC-INDEPENDENT PROTEIN TRANSLOCASE PROTEIN TATC"/>
    <property type="match status" value="1"/>
</dbReference>
<dbReference type="OrthoDB" id="9777044at2"/>
<accession>A0A090D2A0</accession>
<keyword evidence="5" id="KW-0811">Translocation</keyword>
<feature type="transmembrane region" description="Helical" evidence="5">
    <location>
        <begin position="256"/>
        <end position="275"/>
    </location>
</feature>
<evidence type="ECO:0000313" key="6">
    <source>
        <dbReference type="EMBL" id="CDR34465.1"/>
    </source>
</evidence>
<keyword evidence="2 5" id="KW-0812">Transmembrane</keyword>
<dbReference type="Pfam" id="PF00902">
    <property type="entry name" value="TatC"/>
    <property type="match status" value="1"/>
</dbReference>
<feature type="transmembrane region" description="Helical" evidence="5">
    <location>
        <begin position="281"/>
        <end position="300"/>
    </location>
</feature>
<keyword evidence="4 5" id="KW-0472">Membrane</keyword>
<feature type="transmembrane region" description="Helical" evidence="5">
    <location>
        <begin position="172"/>
        <end position="202"/>
    </location>
</feature>
<dbReference type="GO" id="GO:0043953">
    <property type="term" value="P:protein transport by the Tat complex"/>
    <property type="evidence" value="ECO:0007669"/>
    <property type="project" value="UniProtKB-UniRule"/>
</dbReference>
<dbReference type="eggNOG" id="COG0805">
    <property type="taxonomic scope" value="Bacteria"/>
</dbReference>
<dbReference type="Proteomes" id="UP000031552">
    <property type="component" value="Unassembled WGS sequence"/>
</dbReference>
<dbReference type="EMBL" id="CCEJ010000008">
    <property type="protein sequence ID" value="CDR34465.1"/>
    <property type="molecule type" value="Genomic_DNA"/>
</dbReference>
<keyword evidence="7" id="KW-1185">Reference proteome</keyword>
<dbReference type="GO" id="GO:0065002">
    <property type="term" value="P:intracellular protein transmembrane transport"/>
    <property type="evidence" value="ECO:0007669"/>
    <property type="project" value="TreeGrafter"/>
</dbReference>
<dbReference type="GO" id="GO:0033281">
    <property type="term" value="C:TAT protein transport complex"/>
    <property type="evidence" value="ECO:0007669"/>
    <property type="project" value="UniProtKB-UniRule"/>
</dbReference>